<feature type="compositionally biased region" description="Basic residues" evidence="2">
    <location>
        <begin position="1"/>
        <end position="10"/>
    </location>
</feature>
<dbReference type="GeneID" id="42002083"/>
<name>A0A507CC79_9FUNG</name>
<evidence type="ECO:0000313" key="4">
    <source>
        <dbReference type="Proteomes" id="UP000319731"/>
    </source>
</evidence>
<gene>
    <name evidence="3" type="ORF">SmJEL517_g00858</name>
</gene>
<evidence type="ECO:0000256" key="2">
    <source>
        <dbReference type="SAM" id="MobiDB-lite"/>
    </source>
</evidence>
<evidence type="ECO:0000313" key="3">
    <source>
        <dbReference type="EMBL" id="TPX37222.1"/>
    </source>
</evidence>
<dbReference type="AlphaFoldDB" id="A0A507CC79"/>
<dbReference type="GO" id="GO:0005634">
    <property type="term" value="C:nucleus"/>
    <property type="evidence" value="ECO:0007669"/>
    <property type="project" value="TreeGrafter"/>
</dbReference>
<dbReference type="STRING" id="1806994.A0A507CC79"/>
<reference evidence="3 4" key="1">
    <citation type="journal article" date="2019" name="Sci. Rep.">
        <title>Comparative genomics of chytrid fungi reveal insights into the obligate biotrophic and pathogenic lifestyle of Synchytrium endobioticum.</title>
        <authorList>
            <person name="van de Vossenberg B.T.L.H."/>
            <person name="Warris S."/>
            <person name="Nguyen H.D.T."/>
            <person name="van Gent-Pelzer M.P.E."/>
            <person name="Joly D.L."/>
            <person name="van de Geest H.C."/>
            <person name="Bonants P.J.M."/>
            <person name="Smith D.S."/>
            <person name="Levesque C.A."/>
            <person name="van der Lee T.A.J."/>
        </authorList>
    </citation>
    <scope>NUCLEOTIDE SEQUENCE [LARGE SCALE GENOMIC DNA]</scope>
    <source>
        <strain evidence="3 4">JEL517</strain>
    </source>
</reference>
<dbReference type="Gene3D" id="1.20.58.1070">
    <property type="match status" value="1"/>
</dbReference>
<keyword evidence="4" id="KW-1185">Reference proteome</keyword>
<dbReference type="PANTHER" id="PTHR12794">
    <property type="entry name" value="GEMIN2"/>
    <property type="match status" value="1"/>
</dbReference>
<feature type="compositionally biased region" description="Acidic residues" evidence="2">
    <location>
        <begin position="27"/>
        <end position="37"/>
    </location>
</feature>
<dbReference type="Proteomes" id="UP000319731">
    <property type="component" value="Unassembled WGS sequence"/>
</dbReference>
<feature type="region of interest" description="Disordered" evidence="2">
    <location>
        <begin position="137"/>
        <end position="182"/>
    </location>
</feature>
<dbReference type="EMBL" id="QEAO01000003">
    <property type="protein sequence ID" value="TPX37222.1"/>
    <property type="molecule type" value="Genomic_DNA"/>
</dbReference>
<dbReference type="InterPro" id="IPR035426">
    <property type="entry name" value="Gemin2/Brr1"/>
</dbReference>
<accession>A0A507CC79</accession>
<comment type="caution">
    <text evidence="3">The sequence shown here is derived from an EMBL/GenBank/DDBJ whole genome shotgun (WGS) entry which is preliminary data.</text>
</comment>
<organism evidence="3 4">
    <name type="scientific">Synchytrium microbalum</name>
    <dbReference type="NCBI Taxonomy" id="1806994"/>
    <lineage>
        <taxon>Eukaryota</taxon>
        <taxon>Fungi</taxon>
        <taxon>Fungi incertae sedis</taxon>
        <taxon>Chytridiomycota</taxon>
        <taxon>Chytridiomycota incertae sedis</taxon>
        <taxon>Chytridiomycetes</taxon>
        <taxon>Synchytriales</taxon>
        <taxon>Synchytriaceae</taxon>
        <taxon>Synchytrium</taxon>
    </lineage>
</organism>
<evidence type="ECO:0008006" key="5">
    <source>
        <dbReference type="Google" id="ProtNLM"/>
    </source>
</evidence>
<sequence>MGKKRKREHYKHNEEPRRWTLLPTTDENGDPEAEDDLSGPPVDGFAKEAEGYADIMVAINLPQLQHQSLSDFSSNAMTHPGSALKPSEEWIDTFVSKFRVLRMGLAGTLPLQQTIELPHINNERAWRIYCYGPQAVHQRREESDQGSDNESTSSEDNAHEKSNGAEKQNTGTPANGVNGNTAKPLDEAEKLARVEGHPPLLPILASFNHASAWALLEYHISWLSVDCVDGRHGAWLFSLLALLDDVMVADEVSLLRDLCRKCRQIRDHLARQSADVTDRRVAAVNMVIAIVSGFFGQKDLGL</sequence>
<proteinExistence type="inferred from homology"/>
<evidence type="ECO:0000256" key="1">
    <source>
        <dbReference type="ARBA" id="ARBA00025758"/>
    </source>
</evidence>
<dbReference type="Pfam" id="PF04938">
    <property type="entry name" value="SIP1"/>
    <property type="match status" value="1"/>
</dbReference>
<feature type="region of interest" description="Disordered" evidence="2">
    <location>
        <begin position="1"/>
        <end position="42"/>
    </location>
</feature>
<feature type="compositionally biased region" description="Polar residues" evidence="2">
    <location>
        <begin position="165"/>
        <end position="181"/>
    </location>
</feature>
<dbReference type="OrthoDB" id="428895at2759"/>
<dbReference type="GO" id="GO:0032797">
    <property type="term" value="C:SMN complex"/>
    <property type="evidence" value="ECO:0007669"/>
    <property type="project" value="TreeGrafter"/>
</dbReference>
<feature type="compositionally biased region" description="Polar residues" evidence="2">
    <location>
        <begin position="146"/>
        <end position="155"/>
    </location>
</feature>
<dbReference type="GO" id="GO:0000387">
    <property type="term" value="P:spliceosomal snRNP assembly"/>
    <property type="evidence" value="ECO:0007669"/>
    <property type="project" value="InterPro"/>
</dbReference>
<dbReference type="PANTHER" id="PTHR12794:SF0">
    <property type="entry name" value="GEM-ASSOCIATED PROTEIN 2"/>
    <property type="match status" value="1"/>
</dbReference>
<protein>
    <recommendedName>
        <fullName evidence="5">Gem-associated protein 2</fullName>
    </recommendedName>
</protein>
<dbReference type="RefSeq" id="XP_031027292.1">
    <property type="nucleotide sequence ID" value="XM_031166786.1"/>
</dbReference>
<comment type="similarity">
    <text evidence="1">Belongs to the gemin-2 family.</text>
</comment>